<protein>
    <submittedName>
        <fullName evidence="1">Uncharacterized protein</fullName>
    </submittedName>
</protein>
<organism evidence="1 2">
    <name type="scientific">Gossypium stocksii</name>
    <dbReference type="NCBI Taxonomy" id="47602"/>
    <lineage>
        <taxon>Eukaryota</taxon>
        <taxon>Viridiplantae</taxon>
        <taxon>Streptophyta</taxon>
        <taxon>Embryophyta</taxon>
        <taxon>Tracheophyta</taxon>
        <taxon>Spermatophyta</taxon>
        <taxon>Magnoliopsida</taxon>
        <taxon>eudicotyledons</taxon>
        <taxon>Gunneridae</taxon>
        <taxon>Pentapetalae</taxon>
        <taxon>rosids</taxon>
        <taxon>malvids</taxon>
        <taxon>Malvales</taxon>
        <taxon>Malvaceae</taxon>
        <taxon>Malvoideae</taxon>
        <taxon>Gossypium</taxon>
    </lineage>
</organism>
<reference evidence="1 2" key="1">
    <citation type="journal article" date="2021" name="Plant Biotechnol. J.">
        <title>Multi-omics assisted identification of the key and species-specific regulatory components of drought-tolerant mechanisms in Gossypium stocksii.</title>
        <authorList>
            <person name="Yu D."/>
            <person name="Ke L."/>
            <person name="Zhang D."/>
            <person name="Wu Y."/>
            <person name="Sun Y."/>
            <person name="Mei J."/>
            <person name="Sun J."/>
            <person name="Sun Y."/>
        </authorList>
    </citation>
    <scope>NUCLEOTIDE SEQUENCE [LARGE SCALE GENOMIC DNA]</scope>
    <source>
        <strain evidence="2">cv. E1</strain>
        <tissue evidence="1">Leaf</tissue>
    </source>
</reference>
<comment type="caution">
    <text evidence="1">The sequence shown here is derived from an EMBL/GenBank/DDBJ whole genome shotgun (WGS) entry which is preliminary data.</text>
</comment>
<dbReference type="AlphaFoldDB" id="A0A9D3ZHV4"/>
<proteinExistence type="predicted"/>
<keyword evidence="2" id="KW-1185">Reference proteome</keyword>
<evidence type="ECO:0000313" key="1">
    <source>
        <dbReference type="EMBL" id="KAH1038202.1"/>
    </source>
</evidence>
<dbReference type="PANTHER" id="PTHR46033">
    <property type="entry name" value="PROTEIN MAIN-LIKE 2"/>
    <property type="match status" value="1"/>
</dbReference>
<dbReference type="OrthoDB" id="981154at2759"/>
<accession>A0A9D3ZHV4</accession>
<dbReference type="Proteomes" id="UP000828251">
    <property type="component" value="Unassembled WGS sequence"/>
</dbReference>
<dbReference type="EMBL" id="JAIQCV010000012">
    <property type="protein sequence ID" value="KAH1038202.1"/>
    <property type="molecule type" value="Genomic_DNA"/>
</dbReference>
<dbReference type="InterPro" id="IPR044824">
    <property type="entry name" value="MAIN-like"/>
</dbReference>
<sequence>MAGELIRLNTKQIFVDQRTMVGVQVGPEINQCVDREVETQDAQFSSSMRECTITLEDVHLQLGLPVDGYAVTGSASSTDWGAVCYELLGAIPDNINGDFRAAGELSWGSTMLATLYKEMCEATRLNKAKIGGPIGELCYRGDAPVI</sequence>
<evidence type="ECO:0000313" key="2">
    <source>
        <dbReference type="Proteomes" id="UP000828251"/>
    </source>
</evidence>
<dbReference type="PANTHER" id="PTHR46033:SF8">
    <property type="entry name" value="PROTEIN MAINTENANCE OF MERISTEMS-LIKE"/>
    <property type="match status" value="1"/>
</dbReference>
<gene>
    <name evidence="1" type="ORF">J1N35_039945</name>
</gene>
<name>A0A9D3ZHV4_9ROSI</name>
<dbReference type="GO" id="GO:0010073">
    <property type="term" value="P:meristem maintenance"/>
    <property type="evidence" value="ECO:0007669"/>
    <property type="project" value="InterPro"/>
</dbReference>